<dbReference type="EMBL" id="CAJNOQ010007735">
    <property type="protein sequence ID" value="CAF1177196.1"/>
    <property type="molecule type" value="Genomic_DNA"/>
</dbReference>
<name>A0A814ULE4_9BILA</name>
<gene>
    <name evidence="1" type="ORF">GPM918_LOCUS22504</name>
    <name evidence="2" type="ORF">SRO942_LOCUS22503</name>
</gene>
<dbReference type="AlphaFoldDB" id="A0A814ULE4"/>
<dbReference type="Proteomes" id="UP000663829">
    <property type="component" value="Unassembled WGS sequence"/>
</dbReference>
<organism evidence="1 3">
    <name type="scientific">Didymodactylos carnosus</name>
    <dbReference type="NCBI Taxonomy" id="1234261"/>
    <lineage>
        <taxon>Eukaryota</taxon>
        <taxon>Metazoa</taxon>
        <taxon>Spiralia</taxon>
        <taxon>Gnathifera</taxon>
        <taxon>Rotifera</taxon>
        <taxon>Eurotatoria</taxon>
        <taxon>Bdelloidea</taxon>
        <taxon>Philodinida</taxon>
        <taxon>Philodinidae</taxon>
        <taxon>Didymodactylos</taxon>
    </lineage>
</organism>
<dbReference type="Proteomes" id="UP000681722">
    <property type="component" value="Unassembled WGS sequence"/>
</dbReference>
<keyword evidence="3" id="KW-1185">Reference proteome</keyword>
<evidence type="ECO:0000313" key="3">
    <source>
        <dbReference type="Proteomes" id="UP000663829"/>
    </source>
</evidence>
<accession>A0A814ULE4</accession>
<comment type="caution">
    <text evidence="1">The sequence shown here is derived from an EMBL/GenBank/DDBJ whole genome shotgun (WGS) entry which is preliminary data.</text>
</comment>
<reference evidence="1" key="1">
    <citation type="submission" date="2021-02" db="EMBL/GenBank/DDBJ databases">
        <authorList>
            <person name="Nowell W R."/>
        </authorList>
    </citation>
    <scope>NUCLEOTIDE SEQUENCE</scope>
</reference>
<protein>
    <submittedName>
        <fullName evidence="1">Uncharacterized protein</fullName>
    </submittedName>
</protein>
<evidence type="ECO:0000313" key="2">
    <source>
        <dbReference type="EMBL" id="CAF3941292.1"/>
    </source>
</evidence>
<sequence>MASECSTTTTSFYNNANKSQTELNFYDEFLLIWLDADTDIVNNDNLNTILHLKTLITCIQTFSNIDECLNCVKENEKKLIYFIVSGRLGEKIISYIHPMVQTQSVYVFCSNILRHTQWATQHSKIRGVFNDIKPLCEQLKRELLWFIPLEQNLYSITTTVQYPENSFTPDENDDPAEFFKHYCIDIPFSRRQSFSIQDQNNNQEFCKQSNSHDEESNDPSKFDEGILRKCDEFDCCQKQIDDLPSSSIPTSLIITDDVNCQTHEESSIIVDHKESNLVTASTLISSAHSNNLSKIVDKSLECIKEKGVNDFITILKFFIC</sequence>
<dbReference type="EMBL" id="CAJOBC010007736">
    <property type="protein sequence ID" value="CAF3941292.1"/>
    <property type="molecule type" value="Genomic_DNA"/>
</dbReference>
<dbReference type="OrthoDB" id="9973996at2759"/>
<evidence type="ECO:0000313" key="1">
    <source>
        <dbReference type="EMBL" id="CAF1177196.1"/>
    </source>
</evidence>
<proteinExistence type="predicted"/>